<name>A0A0B6Z7S8_9EUPU</name>
<feature type="non-terminal residue" evidence="2">
    <location>
        <position position="1"/>
    </location>
</feature>
<evidence type="ECO:0000256" key="1">
    <source>
        <dbReference type="SAM" id="MobiDB-lite"/>
    </source>
</evidence>
<dbReference type="AlphaFoldDB" id="A0A0B6Z7S8"/>
<feature type="non-terminal residue" evidence="2">
    <location>
        <position position="189"/>
    </location>
</feature>
<protein>
    <submittedName>
        <fullName evidence="2">Uncharacterized protein</fullName>
    </submittedName>
</protein>
<gene>
    <name evidence="2" type="primary">ORF52527</name>
</gene>
<proteinExistence type="predicted"/>
<evidence type="ECO:0000313" key="2">
    <source>
        <dbReference type="EMBL" id="CEK64679.1"/>
    </source>
</evidence>
<sequence>HQPMLSSASSLVSPMLQQTSSFNNLTVGQLRPGLRGTAPSINYHIPPPSVPHGGVSHHNPAFNSYANIAQGFHSPRTTSPGFVPRASTNYTVHQAAATFQSGSVPFIPPPHTFAAPPPSAYYTGVIPYQPPPSHTAQGVYNNYHNSTDVVLQPPGLSAANILQSGGTNKNSDVSVPSQTLHVTNRSDAD</sequence>
<feature type="region of interest" description="Disordered" evidence="1">
    <location>
        <begin position="164"/>
        <end position="189"/>
    </location>
</feature>
<organism evidence="2">
    <name type="scientific">Arion vulgaris</name>
    <dbReference type="NCBI Taxonomy" id="1028688"/>
    <lineage>
        <taxon>Eukaryota</taxon>
        <taxon>Metazoa</taxon>
        <taxon>Spiralia</taxon>
        <taxon>Lophotrochozoa</taxon>
        <taxon>Mollusca</taxon>
        <taxon>Gastropoda</taxon>
        <taxon>Heterobranchia</taxon>
        <taxon>Euthyneura</taxon>
        <taxon>Panpulmonata</taxon>
        <taxon>Eupulmonata</taxon>
        <taxon>Stylommatophora</taxon>
        <taxon>Helicina</taxon>
        <taxon>Arionoidea</taxon>
        <taxon>Arionidae</taxon>
        <taxon>Arion</taxon>
    </lineage>
</organism>
<feature type="compositionally biased region" description="Polar residues" evidence="1">
    <location>
        <begin position="164"/>
        <end position="183"/>
    </location>
</feature>
<accession>A0A0B6Z7S8</accession>
<dbReference type="EMBL" id="HACG01017814">
    <property type="protein sequence ID" value="CEK64679.1"/>
    <property type="molecule type" value="Transcribed_RNA"/>
</dbReference>
<reference evidence="2" key="1">
    <citation type="submission" date="2014-12" db="EMBL/GenBank/DDBJ databases">
        <title>Insight into the proteome of Arion vulgaris.</title>
        <authorList>
            <person name="Aradska J."/>
            <person name="Bulat T."/>
            <person name="Smidak R."/>
            <person name="Sarate P."/>
            <person name="Gangsoo J."/>
            <person name="Sialana F."/>
            <person name="Bilban M."/>
            <person name="Lubec G."/>
        </authorList>
    </citation>
    <scope>NUCLEOTIDE SEQUENCE</scope>
    <source>
        <tissue evidence="2">Skin</tissue>
    </source>
</reference>